<evidence type="ECO:0000313" key="1">
    <source>
        <dbReference type="EMBL" id="XBY65193.1"/>
    </source>
</evidence>
<evidence type="ECO:0008006" key="2">
    <source>
        <dbReference type="Google" id="ProtNLM"/>
    </source>
</evidence>
<dbReference type="RefSeq" id="WP_350447797.1">
    <property type="nucleotide sequence ID" value="NZ_CP158373.1"/>
</dbReference>
<organism evidence="1">
    <name type="scientific">Pseudomonas solani</name>
    <dbReference type="NCBI Taxonomy" id="2731552"/>
    <lineage>
        <taxon>Bacteria</taxon>
        <taxon>Pseudomonadati</taxon>
        <taxon>Pseudomonadota</taxon>
        <taxon>Gammaproteobacteria</taxon>
        <taxon>Pseudomonadales</taxon>
        <taxon>Pseudomonadaceae</taxon>
        <taxon>Pseudomonas</taxon>
    </lineage>
</organism>
<gene>
    <name evidence="1" type="ORF">ABS648_05345</name>
</gene>
<accession>A0AAU7Y838</accession>
<protein>
    <recommendedName>
        <fullName evidence="2">DUF2188 domain-containing protein</fullName>
    </recommendedName>
</protein>
<proteinExistence type="predicted"/>
<dbReference type="EMBL" id="CP158373">
    <property type="protein sequence ID" value="XBY65193.1"/>
    <property type="molecule type" value="Genomic_DNA"/>
</dbReference>
<name>A0AAU7Y838_9PSED</name>
<dbReference type="AlphaFoldDB" id="A0AAU7Y838"/>
<sequence length="73" mass="7862">MAELTVRVRCASGGLYVATIPGTKHRATSNQDARFAAQAVARKQYEGAETITATLASHDGNGVQLWRCQVEVE</sequence>
<reference evidence="1" key="1">
    <citation type="submission" date="2023-08" db="EMBL/GenBank/DDBJ databases">
        <title>Increased levels of nutrients transform a symbiont into a lethal pathobiont.</title>
        <authorList>
            <person name="Lachnit T."/>
            <person name="Ulrich L."/>
            <person name="Willmer F.M."/>
            <person name="Hasenbein T."/>
            <person name="Steiner L.X."/>
            <person name="Wolters M."/>
            <person name="Herbst E.M."/>
            <person name="Deines P."/>
        </authorList>
    </citation>
    <scope>NUCLEOTIDE SEQUENCE</scope>
    <source>
        <strain evidence="1">T3</strain>
    </source>
</reference>